<dbReference type="EMBL" id="JBHTAR010000003">
    <property type="protein sequence ID" value="MFC7198169.1"/>
    <property type="molecule type" value="Genomic_DNA"/>
</dbReference>
<protein>
    <submittedName>
        <fullName evidence="1">Uncharacterized protein</fullName>
    </submittedName>
</protein>
<keyword evidence="2" id="KW-1185">Reference proteome</keyword>
<gene>
    <name evidence="1" type="ORF">ACFQJ9_01455</name>
</gene>
<organism evidence="1 2">
    <name type="scientific">Halospeciosus flavus</name>
    <dbReference type="NCBI Taxonomy" id="3032283"/>
    <lineage>
        <taxon>Archaea</taxon>
        <taxon>Methanobacteriati</taxon>
        <taxon>Methanobacteriota</taxon>
        <taxon>Stenosarchaea group</taxon>
        <taxon>Halobacteria</taxon>
        <taxon>Halobacteriales</taxon>
        <taxon>Halobacteriaceae</taxon>
        <taxon>Halospeciosus</taxon>
    </lineage>
</organism>
<dbReference type="Proteomes" id="UP001596447">
    <property type="component" value="Unassembled WGS sequence"/>
</dbReference>
<sequence>MTFDRGSVVDDPVLDPLSGMDGEVLAASPFERHHVLCILSITLEWFGELVYRLAAVRPVLVSVKSLDRVLEIREAAFDDYPE</sequence>
<accession>A0ABD5YZ14</accession>
<proteinExistence type="predicted"/>
<reference evidence="1 2" key="1">
    <citation type="journal article" date="2019" name="Int. J. Syst. Evol. Microbiol.">
        <title>The Global Catalogue of Microorganisms (GCM) 10K type strain sequencing project: providing services to taxonomists for standard genome sequencing and annotation.</title>
        <authorList>
            <consortium name="The Broad Institute Genomics Platform"/>
            <consortium name="The Broad Institute Genome Sequencing Center for Infectious Disease"/>
            <person name="Wu L."/>
            <person name="Ma J."/>
        </authorList>
    </citation>
    <scope>NUCLEOTIDE SEQUENCE [LARGE SCALE GENOMIC DNA]</scope>
    <source>
        <strain evidence="1 2">XZGYJ-43</strain>
    </source>
</reference>
<evidence type="ECO:0000313" key="1">
    <source>
        <dbReference type="EMBL" id="MFC7198169.1"/>
    </source>
</evidence>
<dbReference type="RefSeq" id="WP_279530327.1">
    <property type="nucleotide sequence ID" value="NZ_CP122313.1"/>
</dbReference>
<comment type="caution">
    <text evidence="1">The sequence shown here is derived from an EMBL/GenBank/DDBJ whole genome shotgun (WGS) entry which is preliminary data.</text>
</comment>
<name>A0ABD5YZ14_9EURY</name>
<dbReference type="AlphaFoldDB" id="A0ABD5YZ14"/>
<evidence type="ECO:0000313" key="2">
    <source>
        <dbReference type="Proteomes" id="UP001596447"/>
    </source>
</evidence>